<dbReference type="PANTHER" id="PTHR10334">
    <property type="entry name" value="CYSTEINE-RICH SECRETORY PROTEIN-RELATED"/>
    <property type="match status" value="1"/>
</dbReference>
<dbReference type="SUPFAM" id="SSF55797">
    <property type="entry name" value="PR-1-like"/>
    <property type="match status" value="1"/>
</dbReference>
<dbReference type="Pfam" id="PF00188">
    <property type="entry name" value="CAP"/>
    <property type="match status" value="1"/>
</dbReference>
<reference evidence="2" key="1">
    <citation type="submission" date="2022-11" db="EMBL/GenBank/DDBJ databases">
        <title>Minimal conservation of predation-associated metabolite biosynthetic gene clusters underscores biosynthetic potential of Myxococcota including descriptions for ten novel species: Archangium lansinium sp. nov., Myxococcus landrumus sp. nov., Nannocystis bai.</title>
        <authorList>
            <person name="Ahearne A."/>
            <person name="Stevens C."/>
            <person name="Dowd S."/>
        </authorList>
    </citation>
    <scope>NUCLEOTIDE SEQUENCE</scope>
    <source>
        <strain evidence="2">Fl3</strain>
    </source>
</reference>
<dbReference type="InterPro" id="IPR035940">
    <property type="entry name" value="CAP_sf"/>
</dbReference>
<dbReference type="SMART" id="SM00198">
    <property type="entry name" value="SCP"/>
    <property type="match status" value="1"/>
</dbReference>
<gene>
    <name evidence="2" type="ORF">O0S08_40135</name>
</gene>
<name>A0ABY7GZJ2_9BACT</name>
<dbReference type="Gene3D" id="3.40.33.10">
    <property type="entry name" value="CAP"/>
    <property type="match status" value="1"/>
</dbReference>
<dbReference type="InterPro" id="IPR018244">
    <property type="entry name" value="Allrgn_V5/Tpx1_CS"/>
</dbReference>
<keyword evidence="3" id="KW-1185">Reference proteome</keyword>
<evidence type="ECO:0000313" key="2">
    <source>
        <dbReference type="EMBL" id="WAS92429.1"/>
    </source>
</evidence>
<evidence type="ECO:0000259" key="1">
    <source>
        <dbReference type="SMART" id="SM00198"/>
    </source>
</evidence>
<organism evidence="2 3">
    <name type="scientific">Nannocystis punicea</name>
    <dbReference type="NCBI Taxonomy" id="2995304"/>
    <lineage>
        <taxon>Bacteria</taxon>
        <taxon>Pseudomonadati</taxon>
        <taxon>Myxococcota</taxon>
        <taxon>Polyangia</taxon>
        <taxon>Nannocystales</taxon>
        <taxon>Nannocystaceae</taxon>
        <taxon>Nannocystis</taxon>
    </lineage>
</organism>
<dbReference type="InterPro" id="IPR002413">
    <property type="entry name" value="V5_allergen-like"/>
</dbReference>
<evidence type="ECO:0000313" key="3">
    <source>
        <dbReference type="Proteomes" id="UP001164459"/>
    </source>
</evidence>
<accession>A0ABY7GZJ2</accession>
<dbReference type="InterPro" id="IPR001283">
    <property type="entry name" value="CRISP-related"/>
</dbReference>
<sequence length="199" mass="21210">MSTVIVPSHPSAARRAAGTVTAGLLALVAACQGDMSFETCEDIAAIDAPIAPRSDPEPGRLAGLTAAHNAVRAELGIAPLTWSPEVAAFAQEWADKLAAMGCVMQHRPYQGPDAQKYGENIFSSWGYMPTAQDVVDSWAVEVADYDAIANTCSGVCGHYTQVVWADSERLGCGMASCDDQEVWVCNYDPPGNIWGQRPY</sequence>
<dbReference type="Proteomes" id="UP001164459">
    <property type="component" value="Chromosome"/>
</dbReference>
<protein>
    <submittedName>
        <fullName evidence="2">CAP domain-containing protein</fullName>
    </submittedName>
</protein>
<dbReference type="InterPro" id="IPR014044">
    <property type="entry name" value="CAP_dom"/>
</dbReference>
<dbReference type="EMBL" id="CP114040">
    <property type="protein sequence ID" value="WAS92429.1"/>
    <property type="molecule type" value="Genomic_DNA"/>
</dbReference>
<dbReference type="PRINTS" id="PR00837">
    <property type="entry name" value="V5TPXLIKE"/>
</dbReference>
<dbReference type="RefSeq" id="WP_269034777.1">
    <property type="nucleotide sequence ID" value="NZ_CP114040.1"/>
</dbReference>
<dbReference type="PROSITE" id="PS01009">
    <property type="entry name" value="CRISP_1"/>
    <property type="match status" value="1"/>
</dbReference>
<proteinExistence type="predicted"/>
<feature type="domain" description="SCP" evidence="1">
    <location>
        <begin position="58"/>
        <end position="195"/>
    </location>
</feature>
<dbReference type="PRINTS" id="PR00838">
    <property type="entry name" value="V5ALLERGEN"/>
</dbReference>